<gene>
    <name evidence="4" type="ORF">I0Q91_03625</name>
</gene>
<feature type="domain" description="B12-binding" evidence="3">
    <location>
        <begin position="236"/>
        <end position="364"/>
    </location>
</feature>
<dbReference type="GO" id="GO:0046653">
    <property type="term" value="P:tetrahydrofolate metabolic process"/>
    <property type="evidence" value="ECO:0007669"/>
    <property type="project" value="TreeGrafter"/>
</dbReference>
<dbReference type="PANTHER" id="PTHR45833">
    <property type="entry name" value="METHIONINE SYNTHASE"/>
    <property type="match status" value="1"/>
</dbReference>
<dbReference type="Proteomes" id="UP000621436">
    <property type="component" value="Unassembled WGS sequence"/>
</dbReference>
<accession>A0A931ANQ5</accession>
<keyword evidence="2" id="KW-0170">Cobalt</keyword>
<dbReference type="EMBL" id="JADPIE010000002">
    <property type="protein sequence ID" value="MBF8436158.1"/>
    <property type="molecule type" value="Genomic_DNA"/>
</dbReference>
<evidence type="ECO:0000259" key="3">
    <source>
        <dbReference type="PROSITE" id="PS51332"/>
    </source>
</evidence>
<evidence type="ECO:0000313" key="4">
    <source>
        <dbReference type="EMBL" id="MBF8436158.1"/>
    </source>
</evidence>
<dbReference type="InterPro" id="IPR006158">
    <property type="entry name" value="Cobalamin-bd"/>
</dbReference>
<dbReference type="AlphaFoldDB" id="A0A931ANQ5"/>
<dbReference type="GO" id="GO:0050667">
    <property type="term" value="P:homocysteine metabolic process"/>
    <property type="evidence" value="ECO:0007669"/>
    <property type="project" value="TreeGrafter"/>
</dbReference>
<dbReference type="Gene3D" id="1.10.1240.10">
    <property type="entry name" value="Methionine synthase domain"/>
    <property type="match status" value="1"/>
</dbReference>
<dbReference type="InterPro" id="IPR003759">
    <property type="entry name" value="Cbl-bd_cap"/>
</dbReference>
<protein>
    <submittedName>
        <fullName evidence="4">Cobalamin-dependent protein</fullName>
    </submittedName>
</protein>
<name>A0A931ANQ5_9FIRM</name>
<evidence type="ECO:0000256" key="1">
    <source>
        <dbReference type="ARBA" id="ARBA00022723"/>
    </source>
</evidence>
<dbReference type="PROSITE" id="PS51332">
    <property type="entry name" value="B12_BINDING"/>
    <property type="match status" value="1"/>
</dbReference>
<dbReference type="PANTHER" id="PTHR45833:SF1">
    <property type="entry name" value="METHIONINE SYNTHASE"/>
    <property type="match status" value="1"/>
</dbReference>
<proteinExistence type="predicted"/>
<evidence type="ECO:0000256" key="2">
    <source>
        <dbReference type="ARBA" id="ARBA00023285"/>
    </source>
</evidence>
<dbReference type="InterPro" id="IPR036594">
    <property type="entry name" value="Meth_synthase_dom"/>
</dbReference>
<organism evidence="4 5">
    <name type="scientific">Halonatronomonas betaini</name>
    <dbReference type="NCBI Taxonomy" id="2778430"/>
    <lineage>
        <taxon>Bacteria</taxon>
        <taxon>Bacillati</taxon>
        <taxon>Bacillota</taxon>
        <taxon>Clostridia</taxon>
        <taxon>Halanaerobiales</taxon>
        <taxon>Halarsenatibacteraceae</taxon>
        <taxon>Halonatronomonas</taxon>
    </lineage>
</organism>
<evidence type="ECO:0000313" key="5">
    <source>
        <dbReference type="Proteomes" id="UP000621436"/>
    </source>
</evidence>
<sequence>MSLLYDITDHKIEKLAERIFKMQFTREAKLDNEYDDYRKSKMYRDIKYNLKTLEVTVRYDAADIFKDYADWLIRLLNSRMKDISPERVREQMINHYQIIGDVIKEELEQDYYQKAEIHLNNAIKVTEEAELDKKTSQKISFDNQEEAELKRLQFKYLNSLLLADKHKAQLTVEEALEKEISVEMIYKEIFQESMIRVGELWNSNQISVDEEHYITNMTQNIMMQLWPHILETEKNGLSLVACTIGNELHEMGARMLCDLMEYKGWKSIYLGAAVPAENILTAIKKHKPELVVLSVTMPFYLEQCEEAVRKIKANEEHNDVRVAVGGRAFELAPHLPEEWGADVVAKDADELAEWAKENIWEPVN</sequence>
<reference evidence="4" key="1">
    <citation type="submission" date="2020-11" db="EMBL/GenBank/DDBJ databases">
        <title>Halonatronomonas betainensis gen. nov., sp. nov. a novel haloalkaliphilic representative of the family Halanaerobiacae capable of betaine degradation.</title>
        <authorList>
            <person name="Boltyanskaya Y."/>
            <person name="Kevbrin V."/>
            <person name="Detkova E."/>
            <person name="Grouzdev D.S."/>
            <person name="Koziaeva V."/>
            <person name="Zhilina T."/>
        </authorList>
    </citation>
    <scope>NUCLEOTIDE SEQUENCE</scope>
    <source>
        <strain evidence="4">Z-7014</strain>
    </source>
</reference>
<comment type="caution">
    <text evidence="4">The sequence shown here is derived from an EMBL/GenBank/DDBJ whole genome shotgun (WGS) entry which is preliminary data.</text>
</comment>
<dbReference type="GO" id="GO:0046872">
    <property type="term" value="F:metal ion binding"/>
    <property type="evidence" value="ECO:0007669"/>
    <property type="project" value="UniProtKB-KW"/>
</dbReference>
<dbReference type="GO" id="GO:0005829">
    <property type="term" value="C:cytosol"/>
    <property type="evidence" value="ECO:0007669"/>
    <property type="project" value="TreeGrafter"/>
</dbReference>
<keyword evidence="5" id="KW-1185">Reference proteome</keyword>
<dbReference type="Pfam" id="PF02607">
    <property type="entry name" value="B12-binding_2"/>
    <property type="match status" value="1"/>
</dbReference>
<dbReference type="InterPro" id="IPR036724">
    <property type="entry name" value="Cobalamin-bd_sf"/>
</dbReference>
<dbReference type="RefSeq" id="WP_270452942.1">
    <property type="nucleotide sequence ID" value="NZ_JADPIE010000002.1"/>
</dbReference>
<dbReference type="GO" id="GO:0031419">
    <property type="term" value="F:cobalamin binding"/>
    <property type="evidence" value="ECO:0007669"/>
    <property type="project" value="InterPro"/>
</dbReference>
<keyword evidence="1" id="KW-0479">Metal-binding</keyword>
<dbReference type="SUPFAM" id="SSF52242">
    <property type="entry name" value="Cobalamin (vitamin B12)-binding domain"/>
    <property type="match status" value="1"/>
</dbReference>
<dbReference type="Pfam" id="PF02310">
    <property type="entry name" value="B12-binding"/>
    <property type="match status" value="1"/>
</dbReference>
<dbReference type="GO" id="GO:0008705">
    <property type="term" value="F:methionine synthase activity"/>
    <property type="evidence" value="ECO:0007669"/>
    <property type="project" value="TreeGrafter"/>
</dbReference>
<dbReference type="InterPro" id="IPR050554">
    <property type="entry name" value="Met_Synthase/Corrinoid"/>
</dbReference>
<dbReference type="Gene3D" id="3.40.50.280">
    <property type="entry name" value="Cobalamin-binding domain"/>
    <property type="match status" value="1"/>
</dbReference>